<dbReference type="PANTHER" id="PTHR43685">
    <property type="entry name" value="GLYCOSYLTRANSFERASE"/>
    <property type="match status" value="1"/>
</dbReference>
<dbReference type="Proteomes" id="UP001595712">
    <property type="component" value="Unassembled WGS sequence"/>
</dbReference>
<dbReference type="Pfam" id="PF00535">
    <property type="entry name" value="Glycos_transf_2"/>
    <property type="match status" value="1"/>
</dbReference>
<dbReference type="CDD" id="cd00761">
    <property type="entry name" value="Glyco_tranf_GTA_type"/>
    <property type="match status" value="1"/>
</dbReference>
<evidence type="ECO:0000256" key="2">
    <source>
        <dbReference type="ARBA" id="ARBA00022676"/>
    </source>
</evidence>
<dbReference type="InterPro" id="IPR050834">
    <property type="entry name" value="Glycosyltransf_2"/>
</dbReference>
<dbReference type="SUPFAM" id="SSF53448">
    <property type="entry name" value="Nucleotide-diphospho-sugar transferases"/>
    <property type="match status" value="1"/>
</dbReference>
<keyword evidence="3" id="KW-0808">Transferase</keyword>
<organism evidence="7 8">
    <name type="scientific">Glycomyces rhizosphaerae</name>
    <dbReference type="NCBI Taxonomy" id="2054422"/>
    <lineage>
        <taxon>Bacteria</taxon>
        <taxon>Bacillati</taxon>
        <taxon>Actinomycetota</taxon>
        <taxon>Actinomycetes</taxon>
        <taxon>Glycomycetales</taxon>
        <taxon>Glycomycetaceae</taxon>
        <taxon>Glycomyces</taxon>
    </lineage>
</organism>
<protein>
    <submittedName>
        <fullName evidence="7">Glycosyltransferase family 2 protein</fullName>
    </submittedName>
</protein>
<comment type="caution">
    <text evidence="7">The sequence shown here is derived from an EMBL/GenBank/DDBJ whole genome shotgun (WGS) entry which is preliminary data.</text>
</comment>
<sequence>MVESETRSNAPAPPGPPSQRAAADADGQATALLERHLAELAAQPPAAAYRTYVRTRSPLLIDLLTRTAAPDHTYDGLLKLIRSDEPFSTAGFSPDHVVALAGAAARHRDFADGYALYRFAENVLSADIPGEHQLHYAECASAVEGSAAALLERFDDLTQVARLSLAAEDAHPAHGGDEQEWLRAFGTAMGMADLELVPDDTRTYFDRLTTGITDQVSRNEKISIVMTCFQPNDAIFTAVDSIIAQTWQNWELIVVDDDSGAEFDAILGQVAERDERIRVLRLPANSGTYRARNRAFAECKGTFITGFDSDDWAHPRWLERQAEPLLLDGGVMMTFSSCARVKENLSLINTGRPIHGPRSTSVLFRAKEARERMGFFDAVRKGADSEFHFRFKAAFGRRAVKKLDGEILTLIRLGSSTLTSRDIGYGWQHPARFAYRSAHHHWRGRIAAGDCEPYMAADAPERPFYAPALIRGESLEGTRFDLLVVLDCRFWEPSQQQAIALARKAVAEGRKVGVTHIESLLRLREDLRYFRPEILDFLNEPEVRDSGAEFVAAMDVVSTEELVVTDPSLWEGREAEFGLTGFDDLEIWDASIGATAESGKRTEFAERRRVRAVERVGRLARRARRRVHLRALLRTAAAAGALLCLLAASSWFWADLDSALLLTFAATAALLAGAAIAMTAPGFRRIQSFIDRISSK</sequence>
<comment type="similarity">
    <text evidence="1">Belongs to the glycosyltransferase 2 family.</text>
</comment>
<keyword evidence="8" id="KW-1185">Reference proteome</keyword>
<gene>
    <name evidence="7" type="ORF">ACFO8M_07065</name>
</gene>
<evidence type="ECO:0000313" key="7">
    <source>
        <dbReference type="EMBL" id="MFC3492240.1"/>
    </source>
</evidence>
<feature type="transmembrane region" description="Helical" evidence="5">
    <location>
        <begin position="631"/>
        <end position="653"/>
    </location>
</feature>
<dbReference type="InterPro" id="IPR029044">
    <property type="entry name" value="Nucleotide-diphossugar_trans"/>
</dbReference>
<evidence type="ECO:0000256" key="1">
    <source>
        <dbReference type="ARBA" id="ARBA00006739"/>
    </source>
</evidence>
<proteinExistence type="inferred from homology"/>
<dbReference type="EMBL" id="JBHRWO010000007">
    <property type="protein sequence ID" value="MFC3492240.1"/>
    <property type="molecule type" value="Genomic_DNA"/>
</dbReference>
<evidence type="ECO:0000313" key="8">
    <source>
        <dbReference type="Proteomes" id="UP001595712"/>
    </source>
</evidence>
<accession>A0ABV7PYC6</accession>
<evidence type="ECO:0000259" key="6">
    <source>
        <dbReference type="Pfam" id="PF00535"/>
    </source>
</evidence>
<feature type="transmembrane region" description="Helical" evidence="5">
    <location>
        <begin position="659"/>
        <end position="683"/>
    </location>
</feature>
<reference evidence="8" key="1">
    <citation type="journal article" date="2019" name="Int. J. Syst. Evol. Microbiol.">
        <title>The Global Catalogue of Microorganisms (GCM) 10K type strain sequencing project: providing services to taxonomists for standard genome sequencing and annotation.</title>
        <authorList>
            <consortium name="The Broad Institute Genomics Platform"/>
            <consortium name="The Broad Institute Genome Sequencing Center for Infectious Disease"/>
            <person name="Wu L."/>
            <person name="Ma J."/>
        </authorList>
    </citation>
    <scope>NUCLEOTIDE SEQUENCE [LARGE SCALE GENOMIC DNA]</scope>
    <source>
        <strain evidence="8">CGMCC 4.7396</strain>
    </source>
</reference>
<evidence type="ECO:0000256" key="5">
    <source>
        <dbReference type="SAM" id="Phobius"/>
    </source>
</evidence>
<keyword evidence="5" id="KW-0812">Transmembrane</keyword>
<evidence type="ECO:0000256" key="4">
    <source>
        <dbReference type="SAM" id="MobiDB-lite"/>
    </source>
</evidence>
<dbReference type="RefSeq" id="WP_387972508.1">
    <property type="nucleotide sequence ID" value="NZ_JBHRWO010000007.1"/>
</dbReference>
<dbReference type="InterPro" id="IPR001173">
    <property type="entry name" value="Glyco_trans_2-like"/>
</dbReference>
<feature type="region of interest" description="Disordered" evidence="4">
    <location>
        <begin position="1"/>
        <end position="26"/>
    </location>
</feature>
<name>A0ABV7PYC6_9ACTN</name>
<dbReference type="Gene3D" id="3.90.550.10">
    <property type="entry name" value="Spore Coat Polysaccharide Biosynthesis Protein SpsA, Chain A"/>
    <property type="match status" value="1"/>
</dbReference>
<evidence type="ECO:0000256" key="3">
    <source>
        <dbReference type="ARBA" id="ARBA00022679"/>
    </source>
</evidence>
<feature type="domain" description="Glycosyltransferase 2-like" evidence="6">
    <location>
        <begin position="223"/>
        <end position="334"/>
    </location>
</feature>
<keyword evidence="2" id="KW-0328">Glycosyltransferase</keyword>
<dbReference type="PANTHER" id="PTHR43685:SF5">
    <property type="entry name" value="GLYCOSYLTRANSFERASE EPSE-RELATED"/>
    <property type="match status" value="1"/>
</dbReference>
<keyword evidence="5" id="KW-0472">Membrane</keyword>
<keyword evidence="5" id="KW-1133">Transmembrane helix</keyword>